<evidence type="ECO:0000313" key="2">
    <source>
        <dbReference type="EMBL" id="MCQ4814551.1"/>
    </source>
</evidence>
<accession>A0AAW5K3T3</accession>
<dbReference type="RefSeq" id="WP_008708773.1">
    <property type="nucleotide sequence ID" value="NZ_CABKQM010000002.1"/>
</dbReference>
<name>A0AAW5K3T3_9BACT</name>
<feature type="region of interest" description="Disordered" evidence="1">
    <location>
        <begin position="1"/>
        <end position="44"/>
    </location>
</feature>
<organism evidence="2 3">
    <name type="scientific">Cloacibacillus evryensis</name>
    <dbReference type="NCBI Taxonomy" id="508460"/>
    <lineage>
        <taxon>Bacteria</taxon>
        <taxon>Thermotogati</taxon>
        <taxon>Synergistota</taxon>
        <taxon>Synergistia</taxon>
        <taxon>Synergistales</taxon>
        <taxon>Synergistaceae</taxon>
        <taxon>Cloacibacillus</taxon>
    </lineage>
</organism>
<reference evidence="2 3" key="1">
    <citation type="submission" date="2022-06" db="EMBL/GenBank/DDBJ databases">
        <title>Isolation of gut microbiota from human fecal samples.</title>
        <authorList>
            <person name="Pamer E.G."/>
            <person name="Barat B."/>
            <person name="Waligurski E."/>
            <person name="Medina S."/>
            <person name="Paddock L."/>
            <person name="Mostad J."/>
        </authorList>
    </citation>
    <scope>NUCLEOTIDE SEQUENCE [LARGE SCALE GENOMIC DNA]</scope>
    <source>
        <strain evidence="2 3">DFI.9.90</strain>
    </source>
</reference>
<keyword evidence="3" id="KW-1185">Reference proteome</keyword>
<dbReference type="EMBL" id="JANFYT010000017">
    <property type="protein sequence ID" value="MCQ4814551.1"/>
    <property type="molecule type" value="Genomic_DNA"/>
</dbReference>
<evidence type="ECO:0000313" key="3">
    <source>
        <dbReference type="Proteomes" id="UP001205919"/>
    </source>
</evidence>
<proteinExistence type="predicted"/>
<protein>
    <recommendedName>
        <fullName evidence="4">Gram-positive cocci surface proteins LPxTG domain-containing protein</fullName>
    </recommendedName>
</protein>
<evidence type="ECO:0000256" key="1">
    <source>
        <dbReference type="SAM" id="MobiDB-lite"/>
    </source>
</evidence>
<sequence>MGSELGRQGDIQQDIRLRRIARQNGARPRPRRKRQTDRRTDAAKQTTVATVAGFLDEDTALTETGALAAGSTVVNGAVNDVIAKDPTVSKDIVYALPIVESTADKAGMLHAISFKVSGDIFGEVTGAEIRVLKVFPDGTGELFTPISASEEIADKTAALYDMNEAMVTGAIDKEADYFLTIFVKDGESFDLDGKADGTVIDPVSIIKAAAVEPDEPDRTRGRNGGCNSGAALPLLAAMAVLIIRKKR</sequence>
<comment type="caution">
    <text evidence="2">The sequence shown here is derived from an EMBL/GenBank/DDBJ whole genome shotgun (WGS) entry which is preliminary data.</text>
</comment>
<evidence type="ECO:0008006" key="4">
    <source>
        <dbReference type="Google" id="ProtNLM"/>
    </source>
</evidence>
<dbReference type="AlphaFoldDB" id="A0AAW5K3T3"/>
<gene>
    <name evidence="2" type="ORF">NE630_08940</name>
</gene>
<dbReference type="Proteomes" id="UP001205919">
    <property type="component" value="Unassembled WGS sequence"/>
</dbReference>